<reference evidence="1 2" key="1">
    <citation type="journal article" date="2016" name="Nat. Commun.">
        <title>Thousands of microbial genomes shed light on interconnected biogeochemical processes in an aquifer system.</title>
        <authorList>
            <person name="Anantharaman K."/>
            <person name="Brown C.T."/>
            <person name="Hug L.A."/>
            <person name="Sharon I."/>
            <person name="Castelle C.J."/>
            <person name="Probst A.J."/>
            <person name="Thomas B.C."/>
            <person name="Singh A."/>
            <person name="Wilkins M.J."/>
            <person name="Karaoz U."/>
            <person name="Brodie E.L."/>
            <person name="Williams K.H."/>
            <person name="Hubbard S.S."/>
            <person name="Banfield J.F."/>
        </authorList>
    </citation>
    <scope>NUCLEOTIDE SEQUENCE [LARGE SCALE GENOMIC DNA]</scope>
</reference>
<dbReference type="Pfam" id="PF18780">
    <property type="entry name" value="HNH_repeat"/>
    <property type="match status" value="1"/>
</dbReference>
<comment type="caution">
    <text evidence="1">The sequence shown here is derived from an EMBL/GenBank/DDBJ whole genome shotgun (WGS) entry which is preliminary data.</text>
</comment>
<accession>A0A1F5KGF7</accession>
<proteinExistence type="predicted"/>
<dbReference type="AlphaFoldDB" id="A0A1F5KGF7"/>
<dbReference type="EMBL" id="MFDD01000014">
    <property type="protein sequence ID" value="OGE39924.1"/>
    <property type="molecule type" value="Genomic_DNA"/>
</dbReference>
<dbReference type="InterPro" id="IPR041025">
    <property type="entry name" value="HNH_repeat"/>
</dbReference>
<dbReference type="Proteomes" id="UP000177328">
    <property type="component" value="Unassembled WGS sequence"/>
</dbReference>
<organism evidence="1 2">
    <name type="scientific">Candidatus Daviesbacteria bacterium RIFCSPHIGHO2_02_FULL_43_12</name>
    <dbReference type="NCBI Taxonomy" id="1797776"/>
    <lineage>
        <taxon>Bacteria</taxon>
        <taxon>Candidatus Daviesiibacteriota</taxon>
    </lineage>
</organism>
<gene>
    <name evidence="1" type="ORF">A3D25_03900</name>
</gene>
<sequence length="82" mass="9616">MHCREDSRKDYLEKHQTIHTAEGVISAIKLFVKNNQRVPVKKELNRYYKPARKFYGTWNSAIQEAGFIPNPVLFSNHQIAKD</sequence>
<evidence type="ECO:0000313" key="1">
    <source>
        <dbReference type="EMBL" id="OGE39924.1"/>
    </source>
</evidence>
<protein>
    <submittedName>
        <fullName evidence="1">Uncharacterized protein</fullName>
    </submittedName>
</protein>
<name>A0A1F5KGF7_9BACT</name>
<evidence type="ECO:0000313" key="2">
    <source>
        <dbReference type="Proteomes" id="UP000177328"/>
    </source>
</evidence>